<dbReference type="PANTHER" id="PTHR30487">
    <property type="entry name" value="TYPE 4 PREPILIN-LIKE PROTEINS LEADER PEPTIDE-PROCESSING ENZYME"/>
    <property type="match status" value="1"/>
</dbReference>
<feature type="transmembrane region" description="Helical" evidence="2">
    <location>
        <begin position="191"/>
        <end position="210"/>
    </location>
</feature>
<dbReference type="STRING" id="686624.SAMN04488242_1912"/>
<evidence type="ECO:0000256" key="1">
    <source>
        <dbReference type="ARBA" id="ARBA00005801"/>
    </source>
</evidence>
<accession>A0A1G9L0R1</accession>
<dbReference type="GO" id="GO:0006465">
    <property type="term" value="P:signal peptide processing"/>
    <property type="evidence" value="ECO:0007669"/>
    <property type="project" value="TreeGrafter"/>
</dbReference>
<keyword evidence="4" id="KW-0808">Transferase</keyword>
<comment type="similarity">
    <text evidence="1">Belongs to the peptidase A24 family.</text>
</comment>
<name>A0A1G9L0R1_9ACTN</name>
<dbReference type="RefSeq" id="WP_143008264.1">
    <property type="nucleotide sequence ID" value="NZ_FNGP01000003.1"/>
</dbReference>
<dbReference type="AlphaFoldDB" id="A0A1G9L0R1"/>
<keyword evidence="2" id="KW-0812">Transmembrane</keyword>
<organism evidence="4 5">
    <name type="scientific">Tessaracoccus oleiagri</name>
    <dbReference type="NCBI Taxonomy" id="686624"/>
    <lineage>
        <taxon>Bacteria</taxon>
        <taxon>Bacillati</taxon>
        <taxon>Actinomycetota</taxon>
        <taxon>Actinomycetes</taxon>
        <taxon>Propionibacteriales</taxon>
        <taxon>Propionibacteriaceae</taxon>
        <taxon>Tessaracoccus</taxon>
    </lineage>
</organism>
<dbReference type="InterPro" id="IPR000045">
    <property type="entry name" value="Prepilin_IV_endopep_pep"/>
</dbReference>
<dbReference type="EMBL" id="FNGP01000003">
    <property type="protein sequence ID" value="SDL55165.1"/>
    <property type="molecule type" value="Genomic_DNA"/>
</dbReference>
<evidence type="ECO:0000313" key="5">
    <source>
        <dbReference type="Proteomes" id="UP000199475"/>
    </source>
</evidence>
<keyword evidence="2" id="KW-0472">Membrane</keyword>
<feature type="transmembrane region" description="Helical" evidence="2">
    <location>
        <begin position="68"/>
        <end position="84"/>
    </location>
</feature>
<keyword evidence="2" id="KW-1133">Transmembrane helix</keyword>
<evidence type="ECO:0000313" key="4">
    <source>
        <dbReference type="EMBL" id="SDL55165.1"/>
    </source>
</evidence>
<feature type="domain" description="Prepilin type IV endopeptidase peptidase" evidence="3">
    <location>
        <begin position="82"/>
        <end position="179"/>
    </location>
</feature>
<dbReference type="GO" id="GO:0005886">
    <property type="term" value="C:plasma membrane"/>
    <property type="evidence" value="ECO:0007669"/>
    <property type="project" value="TreeGrafter"/>
</dbReference>
<dbReference type="Pfam" id="PF01478">
    <property type="entry name" value="Peptidase_A24"/>
    <property type="match status" value="1"/>
</dbReference>
<dbReference type="PANTHER" id="PTHR30487:SF0">
    <property type="entry name" value="PREPILIN LEADER PEPTIDASE_N-METHYLTRANSFERASE-RELATED"/>
    <property type="match status" value="1"/>
</dbReference>
<dbReference type="InterPro" id="IPR050882">
    <property type="entry name" value="Prepilin_peptidase/N-MTase"/>
</dbReference>
<feature type="transmembrane region" description="Helical" evidence="2">
    <location>
        <begin position="165"/>
        <end position="184"/>
    </location>
</feature>
<dbReference type="Gene3D" id="1.20.120.1220">
    <property type="match status" value="1"/>
</dbReference>
<dbReference type="GO" id="GO:0008168">
    <property type="term" value="F:methyltransferase activity"/>
    <property type="evidence" value="ECO:0007669"/>
    <property type="project" value="UniProtKB-KW"/>
</dbReference>
<proteinExistence type="inferred from homology"/>
<feature type="transmembrane region" description="Helical" evidence="2">
    <location>
        <begin position="120"/>
        <end position="137"/>
    </location>
</feature>
<evidence type="ECO:0000259" key="3">
    <source>
        <dbReference type="Pfam" id="PF01478"/>
    </source>
</evidence>
<evidence type="ECO:0000256" key="2">
    <source>
        <dbReference type="SAM" id="Phobius"/>
    </source>
</evidence>
<feature type="transmembrane region" description="Helical" evidence="2">
    <location>
        <begin position="43"/>
        <end position="63"/>
    </location>
</feature>
<gene>
    <name evidence="4" type="ORF">SAMN04488242_1912</name>
</gene>
<dbReference type="Proteomes" id="UP000199475">
    <property type="component" value="Unassembled WGS sequence"/>
</dbReference>
<keyword evidence="4" id="KW-0489">Methyltransferase</keyword>
<sequence length="213" mass="22618">MWLWVVWISTVAVAVAVQRFVAPRLTAFVEEGDERPDFSRLGTARHATVAGALAAAAGSVYLATPPEAWPAWFGYVALGAPLVYVDAHTTYLPNRLMYPMWVLVGAGVSLRAVADPWAGLASFVGAVAAYGVFWLVWRFSSSFGFGDVRLAAVIGAVAGPGGAVGWVWAFLVGTALGAVAAIAFTVRGRRLLPYGPWLWLGPLVAVWWPVSGS</sequence>
<dbReference type="OrthoDB" id="3734500at2"/>
<reference evidence="4 5" key="1">
    <citation type="submission" date="2016-10" db="EMBL/GenBank/DDBJ databases">
        <authorList>
            <person name="de Groot N.N."/>
        </authorList>
    </citation>
    <scope>NUCLEOTIDE SEQUENCE [LARGE SCALE GENOMIC DNA]</scope>
    <source>
        <strain evidence="4 5">CGMCC 1.9159</strain>
    </source>
</reference>
<protein>
    <submittedName>
        <fullName evidence="4">Leader peptidase (Prepilin peptidase) / N-methyltransferase</fullName>
    </submittedName>
</protein>
<keyword evidence="5" id="KW-1185">Reference proteome</keyword>
<dbReference type="GO" id="GO:0032259">
    <property type="term" value="P:methylation"/>
    <property type="evidence" value="ECO:0007669"/>
    <property type="project" value="UniProtKB-KW"/>
</dbReference>
<dbReference type="GO" id="GO:0004190">
    <property type="term" value="F:aspartic-type endopeptidase activity"/>
    <property type="evidence" value="ECO:0007669"/>
    <property type="project" value="InterPro"/>
</dbReference>
<feature type="transmembrane region" description="Helical" evidence="2">
    <location>
        <begin position="96"/>
        <end position="113"/>
    </location>
</feature>